<evidence type="ECO:0000256" key="1">
    <source>
        <dbReference type="SAM" id="Phobius"/>
    </source>
</evidence>
<reference evidence="3" key="1">
    <citation type="submission" date="2015-01" db="EMBL/GenBank/DDBJ databases">
        <authorList>
            <person name="Aksoy S."/>
            <person name="Warren W."/>
            <person name="Wilson R.K."/>
        </authorList>
    </citation>
    <scope>NUCLEOTIDE SEQUENCE [LARGE SCALE GENOMIC DNA]</scope>
    <source>
        <strain evidence="3">IAEA</strain>
    </source>
</reference>
<protein>
    <submittedName>
        <fullName evidence="2">Uncharacterized protein</fullName>
    </submittedName>
</protein>
<name>A0A1B0BAK2_9MUSC</name>
<dbReference type="AlphaFoldDB" id="A0A1B0BAK2"/>
<dbReference type="EMBL" id="JXJN01011034">
    <property type="status" value="NOT_ANNOTATED_CDS"/>
    <property type="molecule type" value="Genomic_DNA"/>
</dbReference>
<organism evidence="2 3">
    <name type="scientific">Glossina palpalis gambiensis</name>
    <dbReference type="NCBI Taxonomy" id="67801"/>
    <lineage>
        <taxon>Eukaryota</taxon>
        <taxon>Metazoa</taxon>
        <taxon>Ecdysozoa</taxon>
        <taxon>Arthropoda</taxon>
        <taxon>Hexapoda</taxon>
        <taxon>Insecta</taxon>
        <taxon>Pterygota</taxon>
        <taxon>Neoptera</taxon>
        <taxon>Endopterygota</taxon>
        <taxon>Diptera</taxon>
        <taxon>Brachycera</taxon>
        <taxon>Muscomorpha</taxon>
        <taxon>Hippoboscoidea</taxon>
        <taxon>Glossinidae</taxon>
        <taxon>Glossina</taxon>
    </lineage>
</organism>
<evidence type="ECO:0000313" key="3">
    <source>
        <dbReference type="Proteomes" id="UP000092460"/>
    </source>
</evidence>
<feature type="transmembrane region" description="Helical" evidence="1">
    <location>
        <begin position="59"/>
        <end position="80"/>
    </location>
</feature>
<proteinExistence type="predicted"/>
<keyword evidence="1" id="KW-0812">Transmembrane</keyword>
<keyword evidence="1" id="KW-0472">Membrane</keyword>
<evidence type="ECO:0000313" key="2">
    <source>
        <dbReference type="EnsemblMetazoa" id="GPPI024010-PA"/>
    </source>
</evidence>
<keyword evidence="3" id="KW-1185">Reference proteome</keyword>
<sequence length="81" mass="9576">MNSKLMTYKLYEQEEELNCQIYEQQDDDLNGIKDVSHEDYSHKPYQLTSLLRDVLNKHAIFLVAAHLVPIQLWVGLVRIFI</sequence>
<dbReference type="VEuPathDB" id="VectorBase:GPPI024010"/>
<dbReference type="Proteomes" id="UP000092460">
    <property type="component" value="Unassembled WGS sequence"/>
</dbReference>
<reference evidence="2" key="2">
    <citation type="submission" date="2020-05" db="UniProtKB">
        <authorList>
            <consortium name="EnsemblMetazoa"/>
        </authorList>
    </citation>
    <scope>IDENTIFICATION</scope>
    <source>
        <strain evidence="2">IAEA</strain>
    </source>
</reference>
<dbReference type="EnsemblMetazoa" id="GPPI024010-RA">
    <property type="protein sequence ID" value="GPPI024010-PA"/>
    <property type="gene ID" value="GPPI024010"/>
</dbReference>
<accession>A0A1B0BAK2</accession>
<keyword evidence="1" id="KW-1133">Transmembrane helix</keyword>